<dbReference type="Gene3D" id="3.30.1520.10">
    <property type="entry name" value="Phox-like domain"/>
    <property type="match status" value="1"/>
</dbReference>
<evidence type="ECO:0000313" key="6">
    <source>
        <dbReference type="EMBL" id="KAL0953421.1"/>
    </source>
</evidence>
<feature type="compositionally biased region" description="Basic and acidic residues" evidence="2">
    <location>
        <begin position="535"/>
        <end position="548"/>
    </location>
</feature>
<feature type="region of interest" description="Disordered" evidence="2">
    <location>
        <begin position="1003"/>
        <end position="1032"/>
    </location>
</feature>
<evidence type="ECO:0008006" key="8">
    <source>
        <dbReference type="Google" id="ProtNLM"/>
    </source>
</evidence>
<feature type="region of interest" description="Disordered" evidence="2">
    <location>
        <begin position="1379"/>
        <end position="1407"/>
    </location>
</feature>
<feature type="compositionally biased region" description="Polar residues" evidence="2">
    <location>
        <begin position="203"/>
        <end position="225"/>
    </location>
</feature>
<feature type="compositionally biased region" description="Basic and acidic residues" evidence="2">
    <location>
        <begin position="1122"/>
        <end position="1131"/>
    </location>
</feature>
<feature type="compositionally biased region" description="Basic and acidic residues" evidence="2">
    <location>
        <begin position="483"/>
        <end position="494"/>
    </location>
</feature>
<feature type="compositionally biased region" description="Polar residues" evidence="2">
    <location>
        <begin position="429"/>
        <end position="438"/>
    </location>
</feature>
<feature type="compositionally biased region" description="Polar residues" evidence="2">
    <location>
        <begin position="522"/>
        <end position="531"/>
    </location>
</feature>
<name>A0ABR3JCY5_9AGAR</name>
<evidence type="ECO:0000259" key="3">
    <source>
        <dbReference type="PROSITE" id="PS50003"/>
    </source>
</evidence>
<dbReference type="InterPro" id="IPR001683">
    <property type="entry name" value="PX_dom"/>
</dbReference>
<feature type="compositionally biased region" description="Polar residues" evidence="2">
    <location>
        <begin position="235"/>
        <end position="271"/>
    </location>
</feature>
<protein>
    <recommendedName>
        <fullName evidence="8">RhoGAP-domain-containing protein</fullName>
    </recommendedName>
</protein>
<feature type="domain" description="PH" evidence="3">
    <location>
        <begin position="800"/>
        <end position="911"/>
    </location>
</feature>
<dbReference type="CDD" id="cd13277">
    <property type="entry name" value="PH_Bem3"/>
    <property type="match status" value="1"/>
</dbReference>
<organism evidence="6 7">
    <name type="scientific">Hohenbuehelia grisea</name>
    <dbReference type="NCBI Taxonomy" id="104357"/>
    <lineage>
        <taxon>Eukaryota</taxon>
        <taxon>Fungi</taxon>
        <taxon>Dikarya</taxon>
        <taxon>Basidiomycota</taxon>
        <taxon>Agaricomycotina</taxon>
        <taxon>Agaricomycetes</taxon>
        <taxon>Agaricomycetidae</taxon>
        <taxon>Agaricales</taxon>
        <taxon>Pleurotineae</taxon>
        <taxon>Pleurotaceae</taxon>
        <taxon>Hohenbuehelia</taxon>
    </lineage>
</organism>
<dbReference type="Proteomes" id="UP001556367">
    <property type="component" value="Unassembled WGS sequence"/>
</dbReference>
<sequence>MPSSSLAASASSSSAPPAQASMSPQPPSSGSPSSTTAPLTVPQLLEIYASTPEPYKAALDHAVTDRNALSSQNAQLWKLIEKQRSGYGQILRDLERVRAERDHYRQRSATAQDRDKPKDSSRRLKDKPPELGDTSPHDAHGNTTPKLSKQWPDDPTPRSSSSASSSASHLIERERAESTSSVSSSMQHYAATAPSTPVHHRVQASQRINPSPSPLSVASTPSRSGSLPMPIIQPNEMSTSRKQSLGDSSKASPSDHAQGNTKPTDQPHQIPSQSQAFTHLGYNNIIAGATSPNPDSLHLSSIETSNANSPIERPLVSSPTSQVTSPTLPHKTLSPQTPFATRDFSRDSRISLPDEARQYIVNMADSPIPSPQLPGAPSNTRGTSAANDKNPSGKATTRDVLPTSIGVMKVTNGSTPSIHKLRDDVSPENLYNQPSSGIPAQPSHGPPPPLVTIEPASAAQPAFSPTISSPDKARAVPNGVGPQDKDGRGAKEGPENALGSMFLDMGEESGLDDDSASRVSRESAQAPSAQNPREQPPRPKEPERERKAAKSRAAVEDFPLPPSTATLPPQAQAFAEVQQLLGDIPQGNSASSSQSHPASGVSSYASSTTHLVNSSSGNTPSIPPSSSAASNPQSMASSTTTFFDSIPPSAGEFRALPLLPSDLPTTTVTVTSSFVRPNDRGKEVLSFVIFVNPRGRDPSVQGSKGKAKESWNVEKMYSDVLGLDSRVRSSVGKGLSKKIAALPEGRLWKDHAPAKVDQRKAVLESYLQMLVQLPVKNNNEVIAFLTSDIVRETKKPVLQAGHKEGYLTKRGKNFGGWKTRYFMLQGPALEYYDCRGGTHLGSIAVAGAQIGRQQRTDQRAPMSDEEKEYRHAFLIVEAKKGPGGNHPRHVLCAESDEERDAWVEILVRYFTGAYTEEGATYATRGPSPITTSAQPTPAQIYQEQQTRMLHSATSAPRSSSSIDLASSTAKRAGDNVMPKGAAMSTSQLPVDTANLKYFQNVPQMNVDPTSSPVKSKGPSPVERSQPSGVPFSDAQTAKRLLERNVGLSTSLPDSSSSTPAGSTPDGSSTSSPARSNSEMGHYPDMERLRGQARQHSPETHRREREGETSQGLQPPGPADRIPSPEKMERVKISGPINGAPIPAGYKFGGKDLNPAESTPSAGDRREKAKSRWFTGFSRPSAQQTVAQFAPRAVFGVPLEESLDVAQIANLPAIIFRAIQYLEAKKADQEEGIYRLSGSSAVIKSLKDRFNAEGDVDLLASDEYWDPHAIAGLLKSFLRELPASILTRDLHLKFLAVIDFVDAQERIKELSHLIASLPIANYSLLRALTAHLILIVENSGVNKMTMRNVGIVFSPTLGIPAGVFSLMLSEFSRVFNVDGENDEAAGSSTKEAGQGSDHTEMERRNSQRYSDAAADQLLGLAGRKLTAPTEDPQSDGDDFSVQDESGTETTEGDATVESSAGTSPGPGSLGQQLQPSEPPTTPTAPKGSKASSTAAIRGLNVKITPSDRGNRHSRMIGLPSSPRPPISPRRDAAPSPEKPPQI</sequence>
<evidence type="ECO:0000259" key="5">
    <source>
        <dbReference type="PROSITE" id="PS50238"/>
    </source>
</evidence>
<dbReference type="SMART" id="SM00233">
    <property type="entry name" value="PH"/>
    <property type="match status" value="1"/>
</dbReference>
<dbReference type="InterPro" id="IPR011993">
    <property type="entry name" value="PH-like_dom_sf"/>
</dbReference>
<feature type="compositionally biased region" description="Low complexity" evidence="2">
    <location>
        <begin position="951"/>
        <end position="969"/>
    </location>
</feature>
<feature type="region of interest" description="Disordered" evidence="2">
    <location>
        <begin position="366"/>
        <end position="567"/>
    </location>
</feature>
<feature type="compositionally biased region" description="Polar residues" evidence="2">
    <location>
        <begin position="377"/>
        <end position="395"/>
    </location>
</feature>
<feature type="domain" description="Rho-GAP" evidence="5">
    <location>
        <begin position="1196"/>
        <end position="1385"/>
    </location>
</feature>
<feature type="region of interest" description="Disordered" evidence="2">
    <location>
        <begin position="1047"/>
        <end position="1169"/>
    </location>
</feature>
<keyword evidence="1" id="KW-0343">GTPase activation</keyword>
<dbReference type="Gene3D" id="1.10.555.10">
    <property type="entry name" value="Rho GTPase activation protein"/>
    <property type="match status" value="1"/>
</dbReference>
<dbReference type="CDD" id="cd06093">
    <property type="entry name" value="PX_domain"/>
    <property type="match status" value="1"/>
</dbReference>
<feature type="region of interest" description="Disordered" evidence="2">
    <location>
        <begin position="584"/>
        <end position="643"/>
    </location>
</feature>
<proteinExistence type="predicted"/>
<feature type="compositionally biased region" description="Low complexity" evidence="2">
    <location>
        <begin position="1008"/>
        <end position="1021"/>
    </location>
</feature>
<dbReference type="PROSITE" id="PS50003">
    <property type="entry name" value="PH_DOMAIN"/>
    <property type="match status" value="1"/>
</dbReference>
<keyword evidence="7" id="KW-1185">Reference proteome</keyword>
<dbReference type="InterPro" id="IPR036871">
    <property type="entry name" value="PX_dom_sf"/>
</dbReference>
<feature type="compositionally biased region" description="Low complexity" evidence="2">
    <location>
        <begin position="159"/>
        <end position="168"/>
    </location>
</feature>
<feature type="region of interest" description="Disordered" evidence="2">
    <location>
        <begin position="99"/>
        <end position="271"/>
    </location>
</feature>
<feature type="compositionally biased region" description="Basic and acidic residues" evidence="2">
    <location>
        <begin position="1081"/>
        <end position="1107"/>
    </location>
</feature>
<dbReference type="SUPFAM" id="SSF64268">
    <property type="entry name" value="PX domain"/>
    <property type="match status" value="1"/>
</dbReference>
<feature type="compositionally biased region" description="Polar residues" evidence="2">
    <location>
        <begin position="604"/>
        <end position="619"/>
    </location>
</feature>
<dbReference type="InterPro" id="IPR001849">
    <property type="entry name" value="PH_domain"/>
</dbReference>
<evidence type="ECO:0000313" key="7">
    <source>
        <dbReference type="Proteomes" id="UP001556367"/>
    </source>
</evidence>
<feature type="compositionally biased region" description="Acidic residues" evidence="2">
    <location>
        <begin position="1431"/>
        <end position="1440"/>
    </location>
</feature>
<feature type="compositionally biased region" description="Low complexity" evidence="2">
    <location>
        <begin position="314"/>
        <end position="329"/>
    </location>
</feature>
<reference evidence="7" key="1">
    <citation type="submission" date="2024-06" db="EMBL/GenBank/DDBJ databases">
        <title>Multi-omics analyses provide insights into the biosynthesis of the anticancer antibiotic pleurotin in Hohenbuehelia grisea.</title>
        <authorList>
            <person name="Weaver J.A."/>
            <person name="Alberti F."/>
        </authorList>
    </citation>
    <scope>NUCLEOTIDE SEQUENCE [LARGE SCALE GENOMIC DNA]</scope>
    <source>
        <strain evidence="7">T-177</strain>
    </source>
</reference>
<feature type="compositionally biased region" description="Polar residues" evidence="2">
    <location>
        <begin position="294"/>
        <end position="309"/>
    </location>
</feature>
<dbReference type="SMART" id="SM00324">
    <property type="entry name" value="RhoGAP"/>
    <property type="match status" value="1"/>
</dbReference>
<evidence type="ECO:0000256" key="2">
    <source>
        <dbReference type="SAM" id="MobiDB-lite"/>
    </source>
</evidence>
<dbReference type="Pfam" id="PF00787">
    <property type="entry name" value="PX"/>
    <property type="match status" value="1"/>
</dbReference>
<dbReference type="PANTHER" id="PTHR23176">
    <property type="entry name" value="RHO/RAC/CDC GTPASE-ACTIVATING PROTEIN"/>
    <property type="match status" value="1"/>
</dbReference>
<feature type="region of interest" description="Disordered" evidence="2">
    <location>
        <begin position="1425"/>
        <end position="1541"/>
    </location>
</feature>
<feature type="compositionally biased region" description="Acidic residues" evidence="2">
    <location>
        <begin position="505"/>
        <end position="514"/>
    </location>
</feature>
<dbReference type="InterPro" id="IPR000198">
    <property type="entry name" value="RhoGAP_dom"/>
</dbReference>
<dbReference type="SUPFAM" id="SSF50729">
    <property type="entry name" value="PH domain-like"/>
    <property type="match status" value="1"/>
</dbReference>
<dbReference type="PROSITE" id="PS50238">
    <property type="entry name" value="RHOGAP"/>
    <property type="match status" value="1"/>
</dbReference>
<evidence type="ECO:0000259" key="4">
    <source>
        <dbReference type="PROSITE" id="PS50195"/>
    </source>
</evidence>
<accession>A0ABR3JCY5</accession>
<feature type="domain" description="PX" evidence="4">
    <location>
        <begin position="665"/>
        <end position="792"/>
    </location>
</feature>
<feature type="compositionally biased region" description="Low complexity" evidence="2">
    <location>
        <begin position="624"/>
        <end position="638"/>
    </location>
</feature>
<dbReference type="PROSITE" id="PS50195">
    <property type="entry name" value="PX"/>
    <property type="match status" value="1"/>
</dbReference>
<dbReference type="SUPFAM" id="SSF48350">
    <property type="entry name" value="GTPase activation domain, GAP"/>
    <property type="match status" value="1"/>
</dbReference>
<feature type="region of interest" description="Disordered" evidence="2">
    <location>
        <begin position="1"/>
        <end position="38"/>
    </location>
</feature>
<evidence type="ECO:0000256" key="1">
    <source>
        <dbReference type="ARBA" id="ARBA00022468"/>
    </source>
</evidence>
<dbReference type="EMBL" id="JASNQZ010000008">
    <property type="protein sequence ID" value="KAL0953421.1"/>
    <property type="molecule type" value="Genomic_DNA"/>
</dbReference>
<feature type="compositionally biased region" description="Low complexity" evidence="2">
    <location>
        <begin position="1"/>
        <end position="23"/>
    </location>
</feature>
<dbReference type="Pfam" id="PF00620">
    <property type="entry name" value="RhoGAP"/>
    <property type="match status" value="1"/>
</dbReference>
<dbReference type="Pfam" id="PF00169">
    <property type="entry name" value="PH"/>
    <property type="match status" value="1"/>
</dbReference>
<feature type="region of interest" description="Disordered" evidence="2">
    <location>
        <begin position="946"/>
        <end position="983"/>
    </location>
</feature>
<dbReference type="Gene3D" id="2.30.29.30">
    <property type="entry name" value="Pleckstrin-homology domain (PH domain)/Phosphotyrosine-binding domain (PTB)"/>
    <property type="match status" value="1"/>
</dbReference>
<feature type="compositionally biased region" description="Low complexity" evidence="2">
    <location>
        <begin position="585"/>
        <end position="603"/>
    </location>
</feature>
<feature type="region of interest" description="Disordered" evidence="2">
    <location>
        <begin position="294"/>
        <end position="341"/>
    </location>
</feature>
<feature type="compositionally biased region" description="Low complexity" evidence="2">
    <location>
        <begin position="1047"/>
        <end position="1073"/>
    </location>
</feature>
<dbReference type="InterPro" id="IPR008936">
    <property type="entry name" value="Rho_GTPase_activation_prot"/>
</dbReference>
<comment type="caution">
    <text evidence="6">The sequence shown here is derived from an EMBL/GenBank/DDBJ whole genome shotgun (WGS) entry which is preliminary data.</text>
</comment>
<gene>
    <name evidence="6" type="ORF">HGRIS_004658</name>
</gene>
<dbReference type="InterPro" id="IPR050729">
    <property type="entry name" value="Rho-GAP"/>
</dbReference>
<feature type="compositionally biased region" description="Basic and acidic residues" evidence="2">
    <location>
        <begin position="112"/>
        <end position="140"/>
    </location>
</feature>
<dbReference type="PANTHER" id="PTHR23176:SF129">
    <property type="entry name" value="RHO GTPASE ACTIVATING PROTEIN AT 16F, ISOFORM E-RELATED"/>
    <property type="match status" value="1"/>
</dbReference>